<comment type="similarity">
    <text evidence="1">Belongs to the bleomycin resistance protein family.</text>
</comment>
<evidence type="ECO:0000256" key="3">
    <source>
        <dbReference type="ARBA" id="ARBA00023251"/>
    </source>
</evidence>
<dbReference type="EMBL" id="JBGBDC010000008">
    <property type="protein sequence ID" value="MEY2252919.1"/>
    <property type="molecule type" value="Genomic_DNA"/>
</dbReference>
<organism evidence="5 6">
    <name type="scientific">Comamonas sediminis</name>
    <dbReference type="NCBI Taxonomy" id="1783360"/>
    <lineage>
        <taxon>Bacteria</taxon>
        <taxon>Pseudomonadati</taxon>
        <taxon>Pseudomonadota</taxon>
        <taxon>Betaproteobacteria</taxon>
        <taxon>Burkholderiales</taxon>
        <taxon>Comamonadaceae</taxon>
        <taxon>Comamonas</taxon>
    </lineage>
</organism>
<keyword evidence="6" id="KW-1185">Reference proteome</keyword>
<proteinExistence type="inferred from homology"/>
<reference evidence="5 6" key="1">
    <citation type="journal article" date="2016" name="Int. J. Syst. Evol. Microbiol.">
        <title>Description of Comamonas sediminis sp. nov., isolated from lagoon sediments.</title>
        <authorList>
            <person name="Subhash Y."/>
            <person name="Bang J.J."/>
            <person name="You T.H."/>
            <person name="Lee S.S."/>
        </authorList>
    </citation>
    <scope>NUCLEOTIDE SEQUENCE [LARGE SCALE GENOMIC DNA]</scope>
    <source>
        <strain evidence="5 6">JCM 31169</strain>
    </source>
</reference>
<sequence length="134" mass="15276">MTDINASLQFWCGVVGFTVWYDRPEEHFAYLSLGEAQIMLEQHCPGDRSFVNGALAQPFGRGINFQLAVPSVDEIADRCARQGIALFWQMEERWYRQGNHEVGRRQMIVADPDGYLVRCMQPLGTRSKRLPAPS</sequence>
<dbReference type="Proteomes" id="UP001562178">
    <property type="component" value="Unassembled WGS sequence"/>
</dbReference>
<dbReference type="SUPFAM" id="SSF54593">
    <property type="entry name" value="Glyoxalase/Bleomycin resistance protein/Dihydroxybiphenyl dioxygenase"/>
    <property type="match status" value="1"/>
</dbReference>
<comment type="caution">
    <text evidence="5">The sequence shown here is derived from an EMBL/GenBank/DDBJ whole genome shotgun (WGS) entry which is preliminary data.</text>
</comment>
<feature type="domain" description="VOC" evidence="4">
    <location>
        <begin position="1"/>
        <end position="122"/>
    </location>
</feature>
<name>A0ABV4B619_9BURK</name>
<dbReference type="CDD" id="cd08349">
    <property type="entry name" value="BLMA_like"/>
    <property type="match status" value="1"/>
</dbReference>
<dbReference type="PROSITE" id="PS51819">
    <property type="entry name" value="VOC"/>
    <property type="match status" value="1"/>
</dbReference>
<accession>A0ABV4B619</accession>
<dbReference type="InterPro" id="IPR037523">
    <property type="entry name" value="VOC_core"/>
</dbReference>
<evidence type="ECO:0000256" key="1">
    <source>
        <dbReference type="ARBA" id="ARBA00011051"/>
    </source>
</evidence>
<keyword evidence="3" id="KW-0046">Antibiotic resistance</keyword>
<dbReference type="InterPro" id="IPR000335">
    <property type="entry name" value="Bleomycin-R"/>
</dbReference>
<gene>
    <name evidence="5" type="ORF">AB7A72_17995</name>
</gene>
<evidence type="ECO:0000313" key="5">
    <source>
        <dbReference type="EMBL" id="MEY2252919.1"/>
    </source>
</evidence>
<evidence type="ECO:0000259" key="4">
    <source>
        <dbReference type="PROSITE" id="PS51819"/>
    </source>
</evidence>
<dbReference type="Gene3D" id="3.10.180.10">
    <property type="entry name" value="2,3-Dihydroxybiphenyl 1,2-Dioxygenase, domain 1"/>
    <property type="match status" value="1"/>
</dbReference>
<evidence type="ECO:0000313" key="6">
    <source>
        <dbReference type="Proteomes" id="UP001562178"/>
    </source>
</evidence>
<dbReference type="Pfam" id="PF00903">
    <property type="entry name" value="Glyoxalase"/>
    <property type="match status" value="1"/>
</dbReference>
<dbReference type="InterPro" id="IPR004360">
    <property type="entry name" value="Glyas_Fos-R_dOase_dom"/>
</dbReference>
<evidence type="ECO:0000256" key="2">
    <source>
        <dbReference type="ARBA" id="ARBA00021572"/>
    </source>
</evidence>
<dbReference type="InterPro" id="IPR029068">
    <property type="entry name" value="Glyas_Bleomycin-R_OHBP_Dase"/>
</dbReference>
<protein>
    <recommendedName>
        <fullName evidence="2">Bleomycin resistance protein</fullName>
    </recommendedName>
</protein>